<accession>A0ABV0XQG5</accession>
<evidence type="ECO:0000313" key="1">
    <source>
        <dbReference type="EMBL" id="MEQ2283718.1"/>
    </source>
</evidence>
<organism evidence="1 2">
    <name type="scientific">Ameca splendens</name>
    <dbReference type="NCBI Taxonomy" id="208324"/>
    <lineage>
        <taxon>Eukaryota</taxon>
        <taxon>Metazoa</taxon>
        <taxon>Chordata</taxon>
        <taxon>Craniata</taxon>
        <taxon>Vertebrata</taxon>
        <taxon>Euteleostomi</taxon>
        <taxon>Actinopterygii</taxon>
        <taxon>Neopterygii</taxon>
        <taxon>Teleostei</taxon>
        <taxon>Neoteleostei</taxon>
        <taxon>Acanthomorphata</taxon>
        <taxon>Ovalentaria</taxon>
        <taxon>Atherinomorphae</taxon>
        <taxon>Cyprinodontiformes</taxon>
        <taxon>Goodeidae</taxon>
        <taxon>Ameca</taxon>
    </lineage>
</organism>
<proteinExistence type="predicted"/>
<reference evidence="1 2" key="1">
    <citation type="submission" date="2021-06" db="EMBL/GenBank/DDBJ databases">
        <authorList>
            <person name="Palmer J.M."/>
        </authorList>
    </citation>
    <scope>NUCLEOTIDE SEQUENCE [LARGE SCALE GENOMIC DNA]</scope>
    <source>
        <strain evidence="1 2">AS_MEX2019</strain>
        <tissue evidence="1">Muscle</tissue>
    </source>
</reference>
<protein>
    <submittedName>
        <fullName evidence="1">Uncharacterized protein</fullName>
    </submittedName>
</protein>
<dbReference type="Proteomes" id="UP001469553">
    <property type="component" value="Unassembled WGS sequence"/>
</dbReference>
<sequence length="125" mass="14296">MVELLFGILGKEAMILLLEYFDWITMLLQYIWGLRQYIKLLFLLKSLGQAVTMFLPMLGNPQALRWVAIMVLLELGHSRTIMLLLLLTLEHQRALGQNAMMLLLMVGQQKASNQVAADVRRPWGG</sequence>
<keyword evidence="2" id="KW-1185">Reference proteome</keyword>
<name>A0ABV0XQG5_9TELE</name>
<comment type="caution">
    <text evidence="1">The sequence shown here is derived from an EMBL/GenBank/DDBJ whole genome shotgun (WGS) entry which is preliminary data.</text>
</comment>
<gene>
    <name evidence="1" type="ORF">AMECASPLE_014489</name>
</gene>
<evidence type="ECO:0000313" key="2">
    <source>
        <dbReference type="Proteomes" id="UP001469553"/>
    </source>
</evidence>
<dbReference type="EMBL" id="JAHRIP010010390">
    <property type="protein sequence ID" value="MEQ2283718.1"/>
    <property type="molecule type" value="Genomic_DNA"/>
</dbReference>